<dbReference type="EMBL" id="PIUM01000019">
    <property type="protein sequence ID" value="PKU23549.1"/>
    <property type="molecule type" value="Genomic_DNA"/>
</dbReference>
<dbReference type="NCBIfam" id="TIGR01730">
    <property type="entry name" value="RND_mfp"/>
    <property type="match status" value="1"/>
</dbReference>
<dbReference type="PANTHER" id="PTHR30469">
    <property type="entry name" value="MULTIDRUG RESISTANCE PROTEIN MDTA"/>
    <property type="match status" value="1"/>
</dbReference>
<dbReference type="GO" id="GO:1990281">
    <property type="term" value="C:efflux pump complex"/>
    <property type="evidence" value="ECO:0007669"/>
    <property type="project" value="TreeGrafter"/>
</dbReference>
<sequence length="376" mass="40130">MVKRMILMLVLVGLVFGGIFGFEAFRGIMIQKFMASMGGQPQTVATTKAEVQEWQPHLEAIGSLRAVKGADLSLETSGVVDVITFNSGDDVPAGAVLLRLRDADDVAKLQSLEATAELAQITYRRDEQQLQAHAISQATLDSDAAALKSARAQVAEQRAVVDKKVLKAPFAGHLGIRSVDLGQYLTAGTAIVTLQALDPIFVDFTMPQQALAQLSVGLPVSVAIDTYPDKRFTGKIAAINPKVDTASRNVQIRATLANPAHKLLPGMFAKVTIDTGAPERYVTLPQTAITFSPYGDTAYLVENKGQDEKGQPQLIAHQTFITTGAKRGDQVAVAKGIKEGDTVVVAGQIKLRNGSPLLIDNSVRPANEANPVPVDK</sequence>
<dbReference type="Gene3D" id="2.40.420.20">
    <property type="match status" value="1"/>
</dbReference>
<evidence type="ECO:0000259" key="3">
    <source>
        <dbReference type="Pfam" id="PF25967"/>
    </source>
</evidence>
<dbReference type="Pfam" id="PF25954">
    <property type="entry name" value="Beta-barrel_RND_2"/>
    <property type="match status" value="1"/>
</dbReference>
<evidence type="ECO:0000313" key="4">
    <source>
        <dbReference type="EMBL" id="PKU23549.1"/>
    </source>
</evidence>
<dbReference type="Gene3D" id="2.40.30.170">
    <property type="match status" value="1"/>
</dbReference>
<comment type="similarity">
    <text evidence="1">Belongs to the membrane fusion protein (MFP) (TC 8.A.1) family.</text>
</comment>
<organism evidence="4 5">
    <name type="scientific">Telmatospirillum siberiense</name>
    <dbReference type="NCBI Taxonomy" id="382514"/>
    <lineage>
        <taxon>Bacteria</taxon>
        <taxon>Pseudomonadati</taxon>
        <taxon>Pseudomonadota</taxon>
        <taxon>Alphaproteobacteria</taxon>
        <taxon>Rhodospirillales</taxon>
        <taxon>Rhodospirillaceae</taxon>
        <taxon>Telmatospirillum</taxon>
    </lineage>
</organism>
<dbReference type="AlphaFoldDB" id="A0A2N3PT16"/>
<keyword evidence="5" id="KW-1185">Reference proteome</keyword>
<name>A0A2N3PT16_9PROT</name>
<dbReference type="InterPro" id="IPR006143">
    <property type="entry name" value="RND_pump_MFP"/>
</dbReference>
<dbReference type="PANTHER" id="PTHR30469:SF11">
    <property type="entry name" value="BLL4320 PROTEIN"/>
    <property type="match status" value="1"/>
</dbReference>
<comment type="caution">
    <text evidence="4">The sequence shown here is derived from an EMBL/GenBank/DDBJ whole genome shotgun (WGS) entry which is preliminary data.</text>
</comment>
<evidence type="ECO:0000259" key="2">
    <source>
        <dbReference type="Pfam" id="PF25954"/>
    </source>
</evidence>
<reference evidence="5" key="1">
    <citation type="submission" date="2017-12" db="EMBL/GenBank/DDBJ databases">
        <title>Draft genome sequence of Telmatospirillum siberiense 26-4b1T, an acidotolerant peatland alphaproteobacterium potentially involved in sulfur cycling.</title>
        <authorList>
            <person name="Hausmann B."/>
            <person name="Pjevac P."/>
            <person name="Schreck K."/>
            <person name="Herbold C.W."/>
            <person name="Daims H."/>
            <person name="Wagner M."/>
            <person name="Pester M."/>
            <person name="Loy A."/>
        </authorList>
    </citation>
    <scope>NUCLEOTIDE SEQUENCE [LARGE SCALE GENOMIC DNA]</scope>
    <source>
        <strain evidence="5">26-4b1</strain>
    </source>
</reference>
<dbReference type="SUPFAM" id="SSF111369">
    <property type="entry name" value="HlyD-like secretion proteins"/>
    <property type="match status" value="1"/>
</dbReference>
<dbReference type="Gene3D" id="2.40.50.100">
    <property type="match status" value="1"/>
</dbReference>
<dbReference type="RefSeq" id="WP_101251611.1">
    <property type="nucleotide sequence ID" value="NZ_PIUM01000019.1"/>
</dbReference>
<dbReference type="Pfam" id="PF25967">
    <property type="entry name" value="RND-MFP_C"/>
    <property type="match status" value="1"/>
</dbReference>
<proteinExistence type="inferred from homology"/>
<dbReference type="InterPro" id="IPR058627">
    <property type="entry name" value="MdtA-like_C"/>
</dbReference>
<feature type="domain" description="CusB-like beta-barrel" evidence="2">
    <location>
        <begin position="201"/>
        <end position="275"/>
    </location>
</feature>
<evidence type="ECO:0000313" key="5">
    <source>
        <dbReference type="Proteomes" id="UP000233293"/>
    </source>
</evidence>
<dbReference type="GO" id="GO:0015562">
    <property type="term" value="F:efflux transmembrane transporter activity"/>
    <property type="evidence" value="ECO:0007669"/>
    <property type="project" value="TreeGrafter"/>
</dbReference>
<dbReference type="Proteomes" id="UP000233293">
    <property type="component" value="Unassembled WGS sequence"/>
</dbReference>
<dbReference type="InterPro" id="IPR058792">
    <property type="entry name" value="Beta-barrel_RND_2"/>
</dbReference>
<gene>
    <name evidence="4" type="ORF">CWS72_15895</name>
</gene>
<evidence type="ECO:0000256" key="1">
    <source>
        <dbReference type="ARBA" id="ARBA00009477"/>
    </source>
</evidence>
<protein>
    <submittedName>
        <fullName evidence="4">Efflux transporter periplasmic adaptor subunit</fullName>
    </submittedName>
</protein>
<accession>A0A2N3PT16</accession>
<dbReference type="OrthoDB" id="9806939at2"/>
<feature type="domain" description="Multidrug resistance protein MdtA-like C-terminal permuted SH3" evidence="3">
    <location>
        <begin position="282"/>
        <end position="347"/>
    </location>
</feature>
<dbReference type="Gene3D" id="1.10.287.470">
    <property type="entry name" value="Helix hairpin bin"/>
    <property type="match status" value="1"/>
</dbReference>
<dbReference type="FunFam" id="2.40.30.170:FF:000010">
    <property type="entry name" value="Efflux RND transporter periplasmic adaptor subunit"/>
    <property type="match status" value="1"/>
</dbReference>